<feature type="transmembrane region" description="Helical" evidence="1">
    <location>
        <begin position="30"/>
        <end position="49"/>
    </location>
</feature>
<name>A0A4P8XI07_9BACL</name>
<dbReference type="Proteomes" id="UP000300879">
    <property type="component" value="Chromosome"/>
</dbReference>
<dbReference type="EMBL" id="CP040396">
    <property type="protein sequence ID" value="QCT01833.1"/>
    <property type="molecule type" value="Genomic_DNA"/>
</dbReference>
<dbReference type="GO" id="GO:1902201">
    <property type="term" value="P:negative regulation of bacterial-type flagellum-dependent cell motility"/>
    <property type="evidence" value="ECO:0007669"/>
    <property type="project" value="TreeGrafter"/>
</dbReference>
<organism evidence="3 4">
    <name type="scientific">Paenibacillus algicola</name>
    <dbReference type="NCBI Taxonomy" id="2565926"/>
    <lineage>
        <taxon>Bacteria</taxon>
        <taxon>Bacillati</taxon>
        <taxon>Bacillota</taxon>
        <taxon>Bacilli</taxon>
        <taxon>Bacillales</taxon>
        <taxon>Paenibacillaceae</taxon>
        <taxon>Paenibacillus</taxon>
    </lineage>
</organism>
<accession>A0A4P8XI07</accession>
<dbReference type="Gene3D" id="3.30.70.270">
    <property type="match status" value="1"/>
</dbReference>
<feature type="domain" description="GGDEF" evidence="2">
    <location>
        <begin position="275"/>
        <end position="406"/>
    </location>
</feature>
<evidence type="ECO:0000313" key="4">
    <source>
        <dbReference type="Proteomes" id="UP000300879"/>
    </source>
</evidence>
<sequence>MALQQSNLIERLNLVMTGLMHMNLNLDMNTVFICLVTGHVFTILLIWAYRRGHDRDRAVNAFYAAKMLQAGGWMLAMFRNEAPDLLTVYAANTLLFMAAACEAAALLRLVDAFDRRTRAMYIMLTAGCLILFYSVALGTGMEKYRIVAASFGLSLYFILPAVKMLRRARASLLMKITAFTSILIAGGTFVRGIVAWTTDGPTSLYEPNVFQPLAFLLLFLLLFMGNTSFVLLSKERADAELLRLASYDDLTGVRNRRTFITEARLALEQCRRKGAPVSFMLMDVDEFKDINDTYGHDMGDRVLQEYAGLVQAALEPGDLLGRYGGDEFAVLLPFADERASDVVAEAIRQAAEDSRHGSGIPFALSIGVVTVHMKDRMSIDKLYKLSDIALYEAKQAGRNRVMRTLPDVHAKGDGIAAEAAG</sequence>
<feature type="transmembrane region" description="Helical" evidence="1">
    <location>
        <begin position="85"/>
        <end position="107"/>
    </location>
</feature>
<evidence type="ECO:0000313" key="3">
    <source>
        <dbReference type="EMBL" id="QCT01833.1"/>
    </source>
</evidence>
<keyword evidence="4" id="KW-1185">Reference proteome</keyword>
<dbReference type="InterPro" id="IPR043128">
    <property type="entry name" value="Rev_trsase/Diguanyl_cyclase"/>
</dbReference>
<dbReference type="KEGG" id="palo:E6C60_1115"/>
<dbReference type="GO" id="GO:0005886">
    <property type="term" value="C:plasma membrane"/>
    <property type="evidence" value="ECO:0007669"/>
    <property type="project" value="TreeGrafter"/>
</dbReference>
<dbReference type="FunFam" id="3.30.70.270:FF:000001">
    <property type="entry name" value="Diguanylate cyclase domain protein"/>
    <property type="match status" value="1"/>
</dbReference>
<dbReference type="GO" id="GO:0052621">
    <property type="term" value="F:diguanylate cyclase activity"/>
    <property type="evidence" value="ECO:0007669"/>
    <property type="project" value="TreeGrafter"/>
</dbReference>
<dbReference type="InterPro" id="IPR050469">
    <property type="entry name" value="Diguanylate_Cyclase"/>
</dbReference>
<dbReference type="PROSITE" id="PS50887">
    <property type="entry name" value="GGDEF"/>
    <property type="match status" value="1"/>
</dbReference>
<dbReference type="GO" id="GO:0043709">
    <property type="term" value="P:cell adhesion involved in single-species biofilm formation"/>
    <property type="evidence" value="ECO:0007669"/>
    <property type="project" value="TreeGrafter"/>
</dbReference>
<dbReference type="SMART" id="SM00267">
    <property type="entry name" value="GGDEF"/>
    <property type="match status" value="1"/>
</dbReference>
<feature type="transmembrane region" description="Helical" evidence="1">
    <location>
        <begin position="119"/>
        <end position="138"/>
    </location>
</feature>
<proteinExistence type="predicted"/>
<keyword evidence="1" id="KW-0472">Membrane</keyword>
<gene>
    <name evidence="3" type="ORF">E6C60_1115</name>
</gene>
<dbReference type="AlphaFoldDB" id="A0A4P8XI07"/>
<evidence type="ECO:0000256" key="1">
    <source>
        <dbReference type="SAM" id="Phobius"/>
    </source>
</evidence>
<dbReference type="CDD" id="cd01949">
    <property type="entry name" value="GGDEF"/>
    <property type="match status" value="1"/>
</dbReference>
<feature type="transmembrane region" description="Helical" evidence="1">
    <location>
        <begin position="61"/>
        <end position="79"/>
    </location>
</feature>
<feature type="transmembrane region" description="Helical" evidence="1">
    <location>
        <begin position="172"/>
        <end position="193"/>
    </location>
</feature>
<dbReference type="PANTHER" id="PTHR45138">
    <property type="entry name" value="REGULATORY COMPONENTS OF SENSORY TRANSDUCTION SYSTEM"/>
    <property type="match status" value="1"/>
</dbReference>
<keyword evidence="1" id="KW-0812">Transmembrane</keyword>
<feature type="transmembrane region" description="Helical" evidence="1">
    <location>
        <begin position="144"/>
        <end position="165"/>
    </location>
</feature>
<dbReference type="SUPFAM" id="SSF55073">
    <property type="entry name" value="Nucleotide cyclase"/>
    <property type="match status" value="1"/>
</dbReference>
<dbReference type="Pfam" id="PF00990">
    <property type="entry name" value="GGDEF"/>
    <property type="match status" value="1"/>
</dbReference>
<dbReference type="PANTHER" id="PTHR45138:SF9">
    <property type="entry name" value="DIGUANYLATE CYCLASE DGCM-RELATED"/>
    <property type="match status" value="1"/>
</dbReference>
<dbReference type="InterPro" id="IPR029787">
    <property type="entry name" value="Nucleotide_cyclase"/>
</dbReference>
<dbReference type="NCBIfam" id="TIGR00254">
    <property type="entry name" value="GGDEF"/>
    <property type="match status" value="1"/>
</dbReference>
<dbReference type="InterPro" id="IPR000160">
    <property type="entry name" value="GGDEF_dom"/>
</dbReference>
<keyword evidence="1" id="KW-1133">Transmembrane helix</keyword>
<reference evidence="3 4" key="1">
    <citation type="submission" date="2019-05" db="EMBL/GenBank/DDBJ databases">
        <authorList>
            <person name="Chen C."/>
        </authorList>
    </citation>
    <scope>NUCLEOTIDE SEQUENCE [LARGE SCALE GENOMIC DNA]</scope>
    <source>
        <strain evidence="3 4">HB172198</strain>
    </source>
</reference>
<protein>
    <submittedName>
        <fullName evidence="3">Diguanylate cyclase</fullName>
    </submittedName>
</protein>
<feature type="transmembrane region" description="Helical" evidence="1">
    <location>
        <begin position="213"/>
        <end position="233"/>
    </location>
</feature>
<evidence type="ECO:0000259" key="2">
    <source>
        <dbReference type="PROSITE" id="PS50887"/>
    </source>
</evidence>